<gene>
    <name evidence="1" type="ORF">PR048_027765</name>
</gene>
<sequence>MMARSGRARRPFHEMTKTLITQWIMGRWLTGRAFPRVRSGHATGPLRRIHLFPNVAFKLPCVMQEKPFIQHEGTLGQELPGASCAQDNDCAKESAEINKQLSTISQTLSSLTNKIDELLKPNQPVTKAKAYILCKGKLKYMPISPLLPTLFPLHPFFPLHLSSTIYPLLHPLPPPPSILYPLLPPSSTPSSLHPLPPPPSILYPPPPHHPLPPPPTILYPLLPPSSTHSSHHPLPTPPTILYPLPSTILYPLPPSLIYPLPPSSTPSLPPSSTPSILYPLLPLTLHCCCCSALAEGRMPLCQTLISCGRDMATCFNTTHLYAHLKRHSKISESASSARLTE</sequence>
<dbReference type="Proteomes" id="UP001159363">
    <property type="component" value="Chromosome 11"/>
</dbReference>
<name>A0ABQ9GHE7_9NEOP</name>
<dbReference type="EMBL" id="JARBHB010000012">
    <property type="protein sequence ID" value="KAJ8871448.1"/>
    <property type="molecule type" value="Genomic_DNA"/>
</dbReference>
<evidence type="ECO:0000313" key="1">
    <source>
        <dbReference type="EMBL" id="KAJ8871448.1"/>
    </source>
</evidence>
<comment type="caution">
    <text evidence="1">The sequence shown here is derived from an EMBL/GenBank/DDBJ whole genome shotgun (WGS) entry which is preliminary data.</text>
</comment>
<reference evidence="1 2" key="1">
    <citation type="submission" date="2023-02" db="EMBL/GenBank/DDBJ databases">
        <title>LHISI_Scaffold_Assembly.</title>
        <authorList>
            <person name="Stuart O.P."/>
            <person name="Cleave R."/>
            <person name="Magrath M.J.L."/>
            <person name="Mikheyev A.S."/>
        </authorList>
    </citation>
    <scope>NUCLEOTIDE SEQUENCE [LARGE SCALE GENOMIC DNA]</scope>
    <source>
        <strain evidence="1">Daus_M_001</strain>
        <tissue evidence="1">Leg muscle</tissue>
    </source>
</reference>
<accession>A0ABQ9GHE7</accession>
<organism evidence="1 2">
    <name type="scientific">Dryococelus australis</name>
    <dbReference type="NCBI Taxonomy" id="614101"/>
    <lineage>
        <taxon>Eukaryota</taxon>
        <taxon>Metazoa</taxon>
        <taxon>Ecdysozoa</taxon>
        <taxon>Arthropoda</taxon>
        <taxon>Hexapoda</taxon>
        <taxon>Insecta</taxon>
        <taxon>Pterygota</taxon>
        <taxon>Neoptera</taxon>
        <taxon>Polyneoptera</taxon>
        <taxon>Phasmatodea</taxon>
        <taxon>Verophasmatodea</taxon>
        <taxon>Anareolatae</taxon>
        <taxon>Phasmatidae</taxon>
        <taxon>Eurycanthinae</taxon>
        <taxon>Dryococelus</taxon>
    </lineage>
</organism>
<keyword evidence="2" id="KW-1185">Reference proteome</keyword>
<proteinExistence type="predicted"/>
<protein>
    <submittedName>
        <fullName evidence="1">Uncharacterized protein</fullName>
    </submittedName>
</protein>
<evidence type="ECO:0000313" key="2">
    <source>
        <dbReference type="Proteomes" id="UP001159363"/>
    </source>
</evidence>